<protein>
    <recommendedName>
        <fullName evidence="3">F-box associated domain-containing protein</fullName>
    </recommendedName>
</protein>
<evidence type="ECO:0000313" key="2">
    <source>
        <dbReference type="Proteomes" id="UP000095767"/>
    </source>
</evidence>
<evidence type="ECO:0008006" key="3">
    <source>
        <dbReference type="Google" id="ProtNLM"/>
    </source>
</evidence>
<dbReference type="AlphaFoldDB" id="A0A1E5V465"/>
<evidence type="ECO:0000313" key="1">
    <source>
        <dbReference type="EMBL" id="OEL19888.1"/>
    </source>
</evidence>
<gene>
    <name evidence="1" type="ORF">BAE44_0019091</name>
</gene>
<dbReference type="OrthoDB" id="686987at2759"/>
<organism evidence="1 2">
    <name type="scientific">Dichanthelium oligosanthes</name>
    <dbReference type="NCBI Taxonomy" id="888268"/>
    <lineage>
        <taxon>Eukaryota</taxon>
        <taxon>Viridiplantae</taxon>
        <taxon>Streptophyta</taxon>
        <taxon>Embryophyta</taxon>
        <taxon>Tracheophyta</taxon>
        <taxon>Spermatophyta</taxon>
        <taxon>Magnoliopsida</taxon>
        <taxon>Liliopsida</taxon>
        <taxon>Poales</taxon>
        <taxon>Poaceae</taxon>
        <taxon>PACMAD clade</taxon>
        <taxon>Panicoideae</taxon>
        <taxon>Panicodae</taxon>
        <taxon>Paniceae</taxon>
        <taxon>Dichantheliinae</taxon>
        <taxon>Dichanthelium</taxon>
    </lineage>
</organism>
<reference evidence="1 2" key="1">
    <citation type="submission" date="2016-09" db="EMBL/GenBank/DDBJ databases">
        <title>The draft genome of Dichanthelium oligosanthes: A C3 panicoid grass species.</title>
        <authorList>
            <person name="Studer A.J."/>
            <person name="Schnable J.C."/>
            <person name="Brutnell T.P."/>
        </authorList>
    </citation>
    <scope>NUCLEOTIDE SEQUENCE [LARGE SCALE GENOMIC DNA]</scope>
    <source>
        <strain evidence="2">cv. Kellogg 1175</strain>
        <tissue evidence="1">Leaf</tissue>
    </source>
</reference>
<dbReference type="EMBL" id="LWDX02052309">
    <property type="protein sequence ID" value="OEL19888.1"/>
    <property type="molecule type" value="Genomic_DNA"/>
</dbReference>
<comment type="caution">
    <text evidence="1">The sequence shown here is derived from an EMBL/GenBank/DDBJ whole genome shotgun (WGS) entry which is preliminary data.</text>
</comment>
<sequence length="372" mass="40996">VVARARLGFHFLRAHARLAAASSSPIVVSWTITERAATSELDLTVDNAPSHINRPPWRNVVRIALPDRWTAETRSWDGILCVELAPCSYALVNPLSAARTVVPAPALREDERRCFVRGYIAGAYSHPVTGIFHPLHCTSQATGRSPRAICLRLLRVDGASASAWREIPMSADADTATLQTTAGHNFCASSATVHGRLHWRDMLRGQKELLVFDTVKEESGSMPLPQQLAGDTVVVQQTITTMSGKLCLLLGLAERTVEVWVLEDYRAQEWWLRQRLLAAGNTPLHTVCPSSYLGNVGLITAEDRVEKMVFCNGWRWKVYDVRRESSRSEELDFRSGIAIHTESPAPHDVVFGAAPTRGVALSSHPNPNNNVA</sequence>
<feature type="non-terminal residue" evidence="1">
    <location>
        <position position="1"/>
    </location>
</feature>
<proteinExistence type="predicted"/>
<keyword evidence="2" id="KW-1185">Reference proteome</keyword>
<name>A0A1E5V465_9POAL</name>
<accession>A0A1E5V465</accession>
<dbReference type="Proteomes" id="UP000095767">
    <property type="component" value="Unassembled WGS sequence"/>
</dbReference>